<feature type="domain" description="GmrSD restriction endonucleases N-terminal" evidence="1">
    <location>
        <begin position="9"/>
        <end position="235"/>
    </location>
</feature>
<dbReference type="InterPro" id="IPR040843">
    <property type="entry name" value="RAMA"/>
</dbReference>
<dbReference type="PANTHER" id="PTHR35149">
    <property type="entry name" value="SLL5132 PROTEIN"/>
    <property type="match status" value="1"/>
</dbReference>
<organism evidence="3 4">
    <name type="scientific">Gordonia aichiensis NBRC 108223</name>
    <dbReference type="NCBI Taxonomy" id="1220583"/>
    <lineage>
        <taxon>Bacteria</taxon>
        <taxon>Bacillati</taxon>
        <taxon>Actinomycetota</taxon>
        <taxon>Actinomycetes</taxon>
        <taxon>Mycobacteriales</taxon>
        <taxon>Gordoniaceae</taxon>
        <taxon>Gordonia</taxon>
    </lineage>
</organism>
<keyword evidence="4" id="KW-1185">Reference proteome</keyword>
<evidence type="ECO:0000259" key="1">
    <source>
        <dbReference type="Pfam" id="PF03235"/>
    </source>
</evidence>
<comment type="caution">
    <text evidence="3">The sequence shown here is derived from an EMBL/GenBank/DDBJ whole genome shotgun (WGS) entry which is preliminary data.</text>
</comment>
<gene>
    <name evidence="3" type="ORF">GOACH_11_01340</name>
</gene>
<dbReference type="PANTHER" id="PTHR35149:SF1">
    <property type="entry name" value="DUF5655 DOMAIN-CONTAINING PROTEIN"/>
    <property type="match status" value="1"/>
</dbReference>
<dbReference type="AlphaFoldDB" id="L7KMZ6"/>
<dbReference type="eggNOG" id="COG1479">
    <property type="taxonomic scope" value="Bacteria"/>
</dbReference>
<protein>
    <recommendedName>
        <fullName evidence="5">DUF262 domain-containing protein</fullName>
    </recommendedName>
</protein>
<dbReference type="Proteomes" id="UP000010988">
    <property type="component" value="Unassembled WGS sequence"/>
</dbReference>
<accession>L7KMZ6</accession>
<dbReference type="STRING" id="1220583.GOACH_11_01340"/>
<name>L7KMZ6_9ACTN</name>
<feature type="domain" description="RAMA" evidence="2">
    <location>
        <begin position="685"/>
        <end position="775"/>
    </location>
</feature>
<evidence type="ECO:0008006" key="5">
    <source>
        <dbReference type="Google" id="ProtNLM"/>
    </source>
</evidence>
<evidence type="ECO:0000259" key="2">
    <source>
        <dbReference type="Pfam" id="PF18755"/>
    </source>
</evidence>
<dbReference type="Pfam" id="PF18755">
    <property type="entry name" value="RAMA"/>
    <property type="match status" value="1"/>
</dbReference>
<dbReference type="EMBL" id="BANR01000011">
    <property type="protein sequence ID" value="GAC49337.1"/>
    <property type="molecule type" value="Genomic_DNA"/>
</dbReference>
<evidence type="ECO:0000313" key="3">
    <source>
        <dbReference type="EMBL" id="GAC49337.1"/>
    </source>
</evidence>
<dbReference type="OrthoDB" id="9798761at2"/>
<dbReference type="RefSeq" id="WP_005175397.1">
    <property type="nucleotide sequence ID" value="NZ_BANR01000011.1"/>
</dbReference>
<dbReference type="Pfam" id="PF03235">
    <property type="entry name" value="GmrSD_N"/>
    <property type="match status" value="1"/>
</dbReference>
<sequence length="778" mass="87396">MKAEGKLVRELFEGEQCLVVPVFQRPYVWNRVRNWEPLWADIVAMAESMSTNTSSEPHFLGAVVLDSTDKDAADISVLQVIDGQQRITTLQIALCAIRDAFTTAQVERVFIKALHKLVTNEDQLSTETFAPYKVWPTLRDRGVFASIVDNTQPEDEPDSRLADAYQFFYEETLTWLTENEADRAAIKSLVDALRIGLQVVVIELTANDNAQVIFESLNDRGTPLLPSDLVKNSLFQQLERAGADVEQIFDDHWRRLETPFWQEEVRQGRLIRTRVDAFFAHYLTMRTGDEVSATGLFNRFKDLSVGMSRDDLVALTREIAECSDLYRGIVDRSGDDAHDRLLETAETLDTTVLSPVVLYLDRRADEADRAEAFGYIESWLVRRAVVRSTSKNYNRMLLDLLKILQRSTTPFAPTVRTFFLENTSESGRWPTDGEIRDALISAPIFKNLTRARMRMVLRGCERGLRSDAQQIPDLDSLEHALLATASDDVDETLRGALGNLTLFPRSRDLTRATDWPARRAILSSSDLALNQQLPESLSGIEITVRGSRLAGGFCQTWPHPDSPTTVTPDDDADVRTAPEAPAWVDEAWSEIQEFFEGLPVGSVSRVEDRVSRIAPTESGSMDVLTQDPLAGYAFREIAGTLYIEKVPGEAPIPAPDITALAAGQRVEPSFANTVPETTDGTRARVFYEETISDLMIAGFIKEGDTVYHEQPRKGRSFAARIGRAGRILVGNREYDSPSGALSDAVGSSRNGWRDWRLERTGETLEQVRERFRRHRRSS</sequence>
<proteinExistence type="predicted"/>
<dbReference type="InterPro" id="IPR004919">
    <property type="entry name" value="GmrSD_N"/>
</dbReference>
<reference evidence="3 4" key="1">
    <citation type="submission" date="2012-12" db="EMBL/GenBank/DDBJ databases">
        <title>Whole genome shotgun sequence of Gordonia aichiensis NBRC 108223.</title>
        <authorList>
            <person name="Isaki-Nakamura S."/>
            <person name="Hosoyama A."/>
            <person name="Tsuchikane K."/>
            <person name="Ando Y."/>
            <person name="Baba S."/>
            <person name="Ohji S."/>
            <person name="Hamada M."/>
            <person name="Tamura T."/>
            <person name="Yamazoe A."/>
            <person name="Yamazaki S."/>
            <person name="Fujita N."/>
        </authorList>
    </citation>
    <scope>NUCLEOTIDE SEQUENCE [LARGE SCALE GENOMIC DNA]</scope>
    <source>
        <strain evidence="3 4">NBRC 108223</strain>
    </source>
</reference>
<evidence type="ECO:0000313" key="4">
    <source>
        <dbReference type="Proteomes" id="UP000010988"/>
    </source>
</evidence>